<keyword evidence="7 9" id="KW-0234">DNA repair</keyword>
<organism evidence="12 13">
    <name type="scientific">Thermolongibacillus altinsuensis</name>
    <dbReference type="NCBI Taxonomy" id="575256"/>
    <lineage>
        <taxon>Bacteria</taxon>
        <taxon>Bacillati</taxon>
        <taxon>Bacillota</taxon>
        <taxon>Bacilli</taxon>
        <taxon>Bacillales</taxon>
        <taxon>Anoxybacillaceae</taxon>
        <taxon>Thermolongibacillus</taxon>
    </lineage>
</organism>
<evidence type="ECO:0000256" key="4">
    <source>
        <dbReference type="ARBA" id="ARBA00022603"/>
    </source>
</evidence>
<dbReference type="InterPro" id="IPR001497">
    <property type="entry name" value="MethylDNA_cys_MeTrfase_AS"/>
</dbReference>
<evidence type="ECO:0000256" key="5">
    <source>
        <dbReference type="ARBA" id="ARBA00022679"/>
    </source>
</evidence>
<dbReference type="PANTHER" id="PTHR10815">
    <property type="entry name" value="METHYLATED-DNA--PROTEIN-CYSTEINE METHYLTRANSFERASE"/>
    <property type="match status" value="1"/>
</dbReference>
<dbReference type="Gene3D" id="1.10.10.10">
    <property type="entry name" value="Winged helix-like DNA-binding domain superfamily/Winged helix DNA-binding domain"/>
    <property type="match status" value="1"/>
</dbReference>
<dbReference type="InterPro" id="IPR036631">
    <property type="entry name" value="MGMT_N_sf"/>
</dbReference>
<evidence type="ECO:0000256" key="6">
    <source>
        <dbReference type="ARBA" id="ARBA00022763"/>
    </source>
</evidence>
<feature type="active site" description="Nucleophile; methyl group acceptor" evidence="9">
    <location>
        <position position="123"/>
    </location>
</feature>
<evidence type="ECO:0000256" key="1">
    <source>
        <dbReference type="ARBA" id="ARBA00001286"/>
    </source>
</evidence>
<dbReference type="OrthoDB" id="9802228at2"/>
<protein>
    <recommendedName>
        <fullName evidence="9">Methylated-DNA--protein-cysteine methyltransferase</fullName>
        <ecNumber evidence="9">2.1.1.63</ecNumber>
    </recommendedName>
    <alternativeName>
        <fullName evidence="9">6-O-methylguanine-DNA methyltransferase</fullName>
        <shortName evidence="9">MGMT</shortName>
    </alternativeName>
    <alternativeName>
        <fullName evidence="9">O-6-methylguanine-DNA-alkyltransferase</fullName>
    </alternativeName>
</protein>
<dbReference type="PROSITE" id="PS00374">
    <property type="entry name" value="MGMT"/>
    <property type="match status" value="1"/>
</dbReference>
<evidence type="ECO:0000256" key="7">
    <source>
        <dbReference type="ARBA" id="ARBA00023204"/>
    </source>
</evidence>
<dbReference type="InterPro" id="IPR023546">
    <property type="entry name" value="MGMT"/>
</dbReference>
<keyword evidence="13" id="KW-1185">Reference proteome</keyword>
<comment type="function">
    <text evidence="9">Involved in the cellular defense against the biological effects of O6-methylguanine (O6-MeG) and O4-methylthymine (O4-MeT) in DNA. Repairs the methylated nucleobase in DNA by stoichiometrically transferring the methyl group to a cysteine residue in the enzyme. This is a suicide reaction: the enzyme is irreversibly inactivated.</text>
</comment>
<dbReference type="Pfam" id="PF01035">
    <property type="entry name" value="DNA_binding_1"/>
    <property type="match status" value="1"/>
</dbReference>
<dbReference type="PANTHER" id="PTHR10815:SF13">
    <property type="entry name" value="METHYLATED-DNA--PROTEIN-CYSTEINE METHYLTRANSFERASE"/>
    <property type="match status" value="1"/>
</dbReference>
<evidence type="ECO:0000313" key="13">
    <source>
        <dbReference type="Proteomes" id="UP000295658"/>
    </source>
</evidence>
<dbReference type="InterPro" id="IPR008332">
    <property type="entry name" value="MethylG_MeTrfase_N"/>
</dbReference>
<dbReference type="CDD" id="cd06445">
    <property type="entry name" value="ATase"/>
    <property type="match status" value="1"/>
</dbReference>
<sequence>MSNFVAYYESPIGWIEIQGTDEGIGGIYFVEKPQPSSENIPSCIKQCVMELDEYFQKKRATFSVPLHLNGTEFQKRVWKKLLEIPYGEVISYGEIAKSINHPKAVRAVGNAVGQNPISIIVPCHRVVRAGGKLGGYAWGTQRKEWLLRHEKS</sequence>
<dbReference type="Pfam" id="PF02870">
    <property type="entry name" value="Methyltransf_1N"/>
    <property type="match status" value="1"/>
</dbReference>
<evidence type="ECO:0000256" key="8">
    <source>
        <dbReference type="ARBA" id="ARBA00049348"/>
    </source>
</evidence>
<dbReference type="GO" id="GO:0003908">
    <property type="term" value="F:methylated-DNA-[protein]-cysteine S-methyltransferase activity"/>
    <property type="evidence" value="ECO:0007669"/>
    <property type="project" value="UniProtKB-UniRule"/>
</dbReference>
<comment type="caution">
    <text evidence="12">The sequence shown here is derived from an EMBL/GenBank/DDBJ whole genome shotgun (WGS) entry which is preliminary data.</text>
</comment>
<dbReference type="GO" id="GO:0032259">
    <property type="term" value="P:methylation"/>
    <property type="evidence" value="ECO:0007669"/>
    <property type="project" value="UniProtKB-KW"/>
</dbReference>
<evidence type="ECO:0000256" key="2">
    <source>
        <dbReference type="ARBA" id="ARBA00008711"/>
    </source>
</evidence>
<comment type="subcellular location">
    <subcellularLocation>
        <location evidence="9">Cytoplasm</location>
    </subcellularLocation>
</comment>
<keyword evidence="4 9" id="KW-0489">Methyltransferase</keyword>
<dbReference type="InterPro" id="IPR036217">
    <property type="entry name" value="MethylDNA_cys_MeTrfase_DNAb"/>
</dbReference>
<dbReference type="HAMAP" id="MF_00772">
    <property type="entry name" value="OGT"/>
    <property type="match status" value="1"/>
</dbReference>
<dbReference type="EC" id="2.1.1.63" evidence="9"/>
<evidence type="ECO:0000256" key="9">
    <source>
        <dbReference type="HAMAP-Rule" id="MF_00772"/>
    </source>
</evidence>
<evidence type="ECO:0000313" key="12">
    <source>
        <dbReference type="EMBL" id="TCL51165.1"/>
    </source>
</evidence>
<dbReference type="RefSeq" id="WP_132947914.1">
    <property type="nucleotide sequence ID" value="NZ_BSVG01000004.1"/>
</dbReference>
<dbReference type="SUPFAM" id="SSF53155">
    <property type="entry name" value="Methylated DNA-protein cysteine methyltransferase domain"/>
    <property type="match status" value="1"/>
</dbReference>
<dbReference type="FunFam" id="1.10.10.10:FF:000214">
    <property type="entry name" value="Methylated-DNA--protein-cysteine methyltransferase"/>
    <property type="match status" value="1"/>
</dbReference>
<dbReference type="SUPFAM" id="SSF46767">
    <property type="entry name" value="Methylated DNA-protein cysteine methyltransferase, C-terminal domain"/>
    <property type="match status" value="1"/>
</dbReference>
<keyword evidence="6 9" id="KW-0227">DNA damage</keyword>
<dbReference type="NCBIfam" id="TIGR00589">
    <property type="entry name" value="ogt"/>
    <property type="match status" value="1"/>
</dbReference>
<gene>
    <name evidence="12" type="ORF">EDD69_104220</name>
</gene>
<evidence type="ECO:0000259" key="10">
    <source>
        <dbReference type="Pfam" id="PF01035"/>
    </source>
</evidence>
<dbReference type="InterPro" id="IPR014048">
    <property type="entry name" value="MethylDNA_cys_MeTrfase_DNA-bd"/>
</dbReference>
<dbReference type="AlphaFoldDB" id="A0A4R1QQE9"/>
<comment type="catalytic activity">
    <reaction evidence="1 9">
        <text>a 4-O-methyl-thymidine in DNA + L-cysteinyl-[protein] = a thymidine in DNA + S-methyl-L-cysteinyl-[protein]</text>
        <dbReference type="Rhea" id="RHEA:53428"/>
        <dbReference type="Rhea" id="RHEA-COMP:10131"/>
        <dbReference type="Rhea" id="RHEA-COMP:10132"/>
        <dbReference type="Rhea" id="RHEA-COMP:13555"/>
        <dbReference type="Rhea" id="RHEA-COMP:13556"/>
        <dbReference type="ChEBI" id="CHEBI:29950"/>
        <dbReference type="ChEBI" id="CHEBI:82612"/>
        <dbReference type="ChEBI" id="CHEBI:137386"/>
        <dbReference type="ChEBI" id="CHEBI:137387"/>
        <dbReference type="EC" id="2.1.1.63"/>
    </reaction>
</comment>
<comment type="similarity">
    <text evidence="2 9">Belongs to the MGMT family.</text>
</comment>
<dbReference type="GO" id="GO:0005737">
    <property type="term" value="C:cytoplasm"/>
    <property type="evidence" value="ECO:0007669"/>
    <property type="project" value="UniProtKB-SubCell"/>
</dbReference>
<comment type="miscellaneous">
    <text evidence="9">This enzyme catalyzes only one turnover and therefore is not strictly catalytic. According to one definition, an enzyme is a biocatalyst that acts repeatedly and over many reaction cycles.</text>
</comment>
<dbReference type="Gene3D" id="3.30.160.70">
    <property type="entry name" value="Methylated DNA-protein cysteine methyltransferase domain"/>
    <property type="match status" value="1"/>
</dbReference>
<dbReference type="InterPro" id="IPR036388">
    <property type="entry name" value="WH-like_DNA-bd_sf"/>
</dbReference>
<evidence type="ECO:0000259" key="11">
    <source>
        <dbReference type="Pfam" id="PF02870"/>
    </source>
</evidence>
<dbReference type="GO" id="GO:0006307">
    <property type="term" value="P:DNA alkylation repair"/>
    <property type="evidence" value="ECO:0007669"/>
    <property type="project" value="UniProtKB-UniRule"/>
</dbReference>
<dbReference type="Proteomes" id="UP000295658">
    <property type="component" value="Unassembled WGS sequence"/>
</dbReference>
<keyword evidence="5 9" id="KW-0808">Transferase</keyword>
<reference evidence="12 13" key="1">
    <citation type="submission" date="2019-03" db="EMBL/GenBank/DDBJ databases">
        <title>Genomic Encyclopedia of Type Strains, Phase IV (KMG-IV): sequencing the most valuable type-strain genomes for metagenomic binning, comparative biology and taxonomic classification.</title>
        <authorList>
            <person name="Goeker M."/>
        </authorList>
    </citation>
    <scope>NUCLEOTIDE SEQUENCE [LARGE SCALE GENOMIC DNA]</scope>
    <source>
        <strain evidence="12 13">DSM 24979</strain>
    </source>
</reference>
<dbReference type="EMBL" id="SLUL01000004">
    <property type="protein sequence ID" value="TCL51165.1"/>
    <property type="molecule type" value="Genomic_DNA"/>
</dbReference>
<keyword evidence="3 9" id="KW-0963">Cytoplasm</keyword>
<evidence type="ECO:0000256" key="3">
    <source>
        <dbReference type="ARBA" id="ARBA00022490"/>
    </source>
</evidence>
<accession>A0A4R1QQE9</accession>
<feature type="domain" description="Methylguanine DNA methyltransferase ribonuclease-like" evidence="11">
    <location>
        <begin position="6"/>
        <end position="67"/>
    </location>
</feature>
<feature type="domain" description="Methylated-DNA-[protein]-cysteine S-methyltransferase DNA binding" evidence="10">
    <location>
        <begin position="72"/>
        <end position="151"/>
    </location>
</feature>
<name>A0A4R1QQE9_9BACL</name>
<comment type="catalytic activity">
    <reaction evidence="8 9">
        <text>a 6-O-methyl-2'-deoxyguanosine in DNA + L-cysteinyl-[protein] = S-methyl-L-cysteinyl-[protein] + a 2'-deoxyguanosine in DNA</text>
        <dbReference type="Rhea" id="RHEA:24000"/>
        <dbReference type="Rhea" id="RHEA-COMP:10131"/>
        <dbReference type="Rhea" id="RHEA-COMP:10132"/>
        <dbReference type="Rhea" id="RHEA-COMP:11367"/>
        <dbReference type="Rhea" id="RHEA-COMP:11368"/>
        <dbReference type="ChEBI" id="CHEBI:29950"/>
        <dbReference type="ChEBI" id="CHEBI:82612"/>
        <dbReference type="ChEBI" id="CHEBI:85445"/>
        <dbReference type="ChEBI" id="CHEBI:85448"/>
        <dbReference type="EC" id="2.1.1.63"/>
    </reaction>
</comment>
<proteinExistence type="inferred from homology"/>